<feature type="binding site" evidence="6">
    <location>
        <begin position="218"/>
        <end position="219"/>
    </location>
    <ligand>
        <name>pyrroloquinoline quinone</name>
        <dbReference type="ChEBI" id="CHEBI:58442"/>
    </ligand>
</feature>
<comment type="caution">
    <text evidence="11">The sequence shown here is derived from an EMBL/GenBank/DDBJ whole genome shotgun (WGS) entry which is preliminary data.</text>
</comment>
<keyword evidence="9" id="KW-0732">Signal</keyword>
<dbReference type="RefSeq" id="WP_211099274.1">
    <property type="nucleotide sequence ID" value="NZ_BJYZ01000020.1"/>
</dbReference>
<comment type="cofactor">
    <cofactor evidence="6">
        <name>pyrroloquinoline quinone</name>
        <dbReference type="ChEBI" id="CHEBI:58442"/>
    </cofactor>
    <text evidence="6">Binds 1 PQQ group per subunit.</text>
</comment>
<feature type="domain" description="Pyrrolo-quinoline quinone repeat" evidence="10">
    <location>
        <begin position="54"/>
        <end position="376"/>
    </location>
</feature>
<feature type="chain" id="PRO_5021920161" evidence="9">
    <location>
        <begin position="36"/>
        <end position="598"/>
    </location>
</feature>
<evidence type="ECO:0000256" key="6">
    <source>
        <dbReference type="PIRSR" id="PIRSR617512-2"/>
    </source>
</evidence>
<dbReference type="SUPFAM" id="SSF50998">
    <property type="entry name" value="Quinoprotein alcohol dehydrogenase-like"/>
    <property type="match status" value="1"/>
</dbReference>
<dbReference type="PANTHER" id="PTHR32303">
    <property type="entry name" value="QUINOPROTEIN ALCOHOL DEHYDROGENASE (CYTOCHROME C)"/>
    <property type="match status" value="1"/>
</dbReference>
<evidence type="ECO:0000256" key="5">
    <source>
        <dbReference type="PIRSR" id="PIRSR617512-1"/>
    </source>
</evidence>
<dbReference type="GO" id="GO:0016614">
    <property type="term" value="F:oxidoreductase activity, acting on CH-OH group of donors"/>
    <property type="evidence" value="ECO:0007669"/>
    <property type="project" value="InterPro"/>
</dbReference>
<dbReference type="Pfam" id="PF01011">
    <property type="entry name" value="PQQ"/>
    <property type="match status" value="2"/>
</dbReference>
<dbReference type="InterPro" id="IPR002372">
    <property type="entry name" value="PQQ_rpt_dom"/>
</dbReference>
<feature type="binding site" evidence="6">
    <location>
        <position position="202"/>
    </location>
    <ligand>
        <name>pyrroloquinoline quinone</name>
        <dbReference type="ChEBI" id="CHEBI:58442"/>
    </ligand>
</feature>
<name>A0A512DV02_9PROT</name>
<sequence length="598" mass="65267">MNRLKGAAWRMAPAAMTLAVTLALGTSLVPVQALAGDVTQERLLKARDAEPQNWLHHHESYNGQRFSKLDEINLGNVKNMKVAWTFALGGIEKGGIWPHGGLEGTPIVEDGMMYVTDGWGSVYKLDVHGGAGKLIWRMDPKTDKEWSGAVACCGVNNRGVALWKDKVISHTLDGRLIATNKETGEIAWERKVADPGIAETITGAPLIVKDMAITGVGGAEYGIRGWIAATNLSDGKEVWRRHTIPAPGEPGHDTWKDDYEAWKTGGGSTWVTGTYDPQLDVIYWGVGNPGPDWDNQYRPGDNLYTNSAVALDPATGQIKWHYQYTPNDPYDYDAVAEHVLVDETVRGKARKLALHANRNGFGYALDRENGDFVWGTQFVDKLTWTPGLDEETGRPVNYDPNTQVQLYAEGTAPSRDNPVGTSCPGNMGGKNWPPTAYNPQLKLWYIPVIESCNQMVNEEMTPGDSYKPREWFTGGGPRQHEQITGSVTAIDVTTGKIAGKFKTHYPLLGGMLATAGGVVFTGHPSGEIYGLDAKTLEPLWTFNTGSGVNAPPMTYSVDGKQYVAILVGLGGAWPKWFVDGTKGLEKVQPSSMLYVFSL</sequence>
<dbReference type="NCBIfam" id="TIGR03075">
    <property type="entry name" value="PQQ_enz_alc_DH"/>
    <property type="match status" value="1"/>
</dbReference>
<evidence type="ECO:0000256" key="1">
    <source>
        <dbReference type="ARBA" id="ARBA00008156"/>
    </source>
</evidence>
<dbReference type="Proteomes" id="UP000321523">
    <property type="component" value="Unassembled WGS sequence"/>
</dbReference>
<feature type="disulfide bond" evidence="8">
    <location>
        <begin position="152"/>
        <end position="153"/>
    </location>
</feature>
<comment type="similarity">
    <text evidence="1">Belongs to the bacterial PQQ dehydrogenase family.</text>
</comment>
<evidence type="ECO:0000256" key="8">
    <source>
        <dbReference type="PIRSR" id="PIRSR617512-4"/>
    </source>
</evidence>
<feature type="domain" description="Pyrrolo-quinoline quinone repeat" evidence="10">
    <location>
        <begin position="500"/>
        <end position="563"/>
    </location>
</feature>
<dbReference type="AlphaFoldDB" id="A0A512DV02"/>
<keyword evidence="12" id="KW-1185">Reference proteome</keyword>
<feature type="active site" description="Proton acceptor" evidence="5">
    <location>
        <position position="331"/>
    </location>
</feature>
<protein>
    <submittedName>
        <fullName evidence="11">Quinoprotein ethanol dehydrogenase</fullName>
    </submittedName>
</protein>
<feature type="signal peptide" evidence="9">
    <location>
        <begin position="1"/>
        <end position="35"/>
    </location>
</feature>
<reference evidence="11 12" key="1">
    <citation type="submission" date="2019-07" db="EMBL/GenBank/DDBJ databases">
        <title>Whole genome shotgun sequence of Skermanella aerolata NBRC 106429.</title>
        <authorList>
            <person name="Hosoyama A."/>
            <person name="Uohara A."/>
            <person name="Ohji S."/>
            <person name="Ichikawa N."/>
        </authorList>
    </citation>
    <scope>NUCLEOTIDE SEQUENCE [LARGE SCALE GENOMIC DNA]</scope>
    <source>
        <strain evidence="11 12">NBRC 106429</strain>
    </source>
</reference>
<proteinExistence type="inferred from homology"/>
<dbReference type="Gene3D" id="2.140.10.10">
    <property type="entry name" value="Quinoprotein alcohol dehydrogenase-like superfamily"/>
    <property type="match status" value="1"/>
</dbReference>
<organism evidence="11 12">
    <name type="scientific">Skermanella aerolata</name>
    <dbReference type="NCBI Taxonomy" id="393310"/>
    <lineage>
        <taxon>Bacteria</taxon>
        <taxon>Pseudomonadati</taxon>
        <taxon>Pseudomonadota</taxon>
        <taxon>Alphaproteobacteria</taxon>
        <taxon>Rhodospirillales</taxon>
        <taxon>Azospirillaceae</taxon>
        <taxon>Skermanella</taxon>
    </lineage>
</organism>
<gene>
    <name evidence="11" type="primary">exaA</name>
    <name evidence="11" type="ORF">SAE02_44240</name>
</gene>
<feature type="binding site" evidence="7">
    <location>
        <position position="288"/>
    </location>
    <ligand>
        <name>Ca(2+)</name>
        <dbReference type="ChEBI" id="CHEBI:29108"/>
    </ligand>
</feature>
<dbReference type="InterPro" id="IPR011047">
    <property type="entry name" value="Quinoprotein_ADH-like_sf"/>
</dbReference>
<evidence type="ECO:0000313" key="11">
    <source>
        <dbReference type="EMBL" id="GEO40276.1"/>
    </source>
</evidence>
<keyword evidence="2 7" id="KW-0479">Metal-binding</keyword>
<keyword evidence="4" id="KW-0560">Oxidoreductase</keyword>
<dbReference type="GO" id="GO:0005509">
    <property type="term" value="F:calcium ion binding"/>
    <property type="evidence" value="ECO:0007669"/>
    <property type="project" value="InterPro"/>
</dbReference>
<evidence type="ECO:0000256" key="3">
    <source>
        <dbReference type="ARBA" id="ARBA00022891"/>
    </source>
</evidence>
<dbReference type="InterPro" id="IPR017512">
    <property type="entry name" value="PQQ_MeOH/EtOH_DH"/>
</dbReference>
<comment type="cofactor">
    <cofactor evidence="7">
        <name>Ca(2+)</name>
        <dbReference type="ChEBI" id="CHEBI:29108"/>
    </cofactor>
    <text evidence="7">Binds 1 Ca(2+) ion per subunit.</text>
</comment>
<evidence type="ECO:0000256" key="2">
    <source>
        <dbReference type="ARBA" id="ARBA00022723"/>
    </source>
</evidence>
<evidence type="ECO:0000256" key="4">
    <source>
        <dbReference type="ARBA" id="ARBA00023002"/>
    </source>
</evidence>
<feature type="binding site" evidence="7">
    <location>
        <position position="220"/>
    </location>
    <ligand>
        <name>Ca(2+)</name>
        <dbReference type="ChEBI" id="CHEBI:29108"/>
    </ligand>
</feature>
<evidence type="ECO:0000256" key="7">
    <source>
        <dbReference type="PIRSR" id="PIRSR617512-3"/>
    </source>
</evidence>
<keyword evidence="7" id="KW-0106">Calcium</keyword>
<accession>A0A512DV02</accession>
<evidence type="ECO:0000256" key="9">
    <source>
        <dbReference type="SAM" id="SignalP"/>
    </source>
</evidence>
<keyword evidence="8" id="KW-1015">Disulfide bond</keyword>
<evidence type="ECO:0000313" key="12">
    <source>
        <dbReference type="Proteomes" id="UP000321523"/>
    </source>
</evidence>
<evidence type="ECO:0000259" key="10">
    <source>
        <dbReference type="Pfam" id="PF01011"/>
    </source>
</evidence>
<dbReference type="EMBL" id="BJYZ01000020">
    <property type="protein sequence ID" value="GEO40276.1"/>
    <property type="molecule type" value="Genomic_DNA"/>
</dbReference>
<keyword evidence="3 6" id="KW-0634">PQQ</keyword>
<dbReference type="InterPro" id="IPR018391">
    <property type="entry name" value="PQQ_b-propeller_rpt"/>
</dbReference>
<feature type="binding site" evidence="6">
    <location>
        <position position="158"/>
    </location>
    <ligand>
        <name>pyrroloquinoline quinone</name>
        <dbReference type="ChEBI" id="CHEBI:58442"/>
    </ligand>
</feature>
<dbReference type="SMART" id="SM00564">
    <property type="entry name" value="PQQ"/>
    <property type="match status" value="4"/>
</dbReference>
<feature type="binding site" evidence="6">
    <location>
        <begin position="431"/>
        <end position="432"/>
    </location>
    <ligand>
        <name>pyrroloquinoline quinone</name>
        <dbReference type="ChEBI" id="CHEBI:58442"/>
    </ligand>
</feature>
<feature type="binding site" evidence="6">
    <location>
        <position position="103"/>
    </location>
    <ligand>
        <name>pyrroloquinoline quinone</name>
        <dbReference type="ChEBI" id="CHEBI:58442"/>
    </ligand>
</feature>
<feature type="binding site" evidence="7">
    <location>
        <position position="331"/>
    </location>
    <ligand>
        <name>Ca(2+)</name>
        <dbReference type="ChEBI" id="CHEBI:29108"/>
    </ligand>
</feature>
<dbReference type="GO" id="GO:0016020">
    <property type="term" value="C:membrane"/>
    <property type="evidence" value="ECO:0007669"/>
    <property type="project" value="InterPro"/>
</dbReference>